<accession>A0A0F9QXV3</accession>
<reference evidence="1" key="1">
    <citation type="journal article" date="2015" name="Nature">
        <title>Complex archaea that bridge the gap between prokaryotes and eukaryotes.</title>
        <authorList>
            <person name="Spang A."/>
            <person name="Saw J.H."/>
            <person name="Jorgensen S.L."/>
            <person name="Zaremba-Niedzwiedzka K."/>
            <person name="Martijn J."/>
            <person name="Lind A.E."/>
            <person name="van Eijk R."/>
            <person name="Schleper C."/>
            <person name="Guy L."/>
            <person name="Ettema T.J."/>
        </authorList>
    </citation>
    <scope>NUCLEOTIDE SEQUENCE</scope>
</reference>
<sequence>MDKEPNCIEYNKGRLKVIGELCDEYQKASAEKPRTIEALKAVDLIVRLIKIVAQWGDNG</sequence>
<dbReference type="AlphaFoldDB" id="A0A0F9QXV3"/>
<organism evidence="1">
    <name type="scientific">marine sediment metagenome</name>
    <dbReference type="NCBI Taxonomy" id="412755"/>
    <lineage>
        <taxon>unclassified sequences</taxon>
        <taxon>metagenomes</taxon>
        <taxon>ecological metagenomes</taxon>
    </lineage>
</organism>
<proteinExistence type="predicted"/>
<evidence type="ECO:0000313" key="1">
    <source>
        <dbReference type="EMBL" id="KKN47314.1"/>
    </source>
</evidence>
<gene>
    <name evidence="1" type="ORF">LCGC14_0664190</name>
</gene>
<protein>
    <submittedName>
        <fullName evidence="1">Uncharacterized protein</fullName>
    </submittedName>
</protein>
<comment type="caution">
    <text evidence="1">The sequence shown here is derived from an EMBL/GenBank/DDBJ whole genome shotgun (WGS) entry which is preliminary data.</text>
</comment>
<name>A0A0F9QXV3_9ZZZZ</name>
<dbReference type="EMBL" id="LAZR01001283">
    <property type="protein sequence ID" value="KKN47314.1"/>
    <property type="molecule type" value="Genomic_DNA"/>
</dbReference>